<dbReference type="Gene3D" id="2.40.110.10">
    <property type="entry name" value="Butyryl-CoA Dehydrogenase, subunit A, domain 2"/>
    <property type="match status" value="1"/>
</dbReference>
<evidence type="ECO:0000313" key="6">
    <source>
        <dbReference type="Proteomes" id="UP001500427"/>
    </source>
</evidence>
<comment type="similarity">
    <text evidence="1">Belongs to the acyl-CoA dehydrogenase family.</text>
</comment>
<evidence type="ECO:0000256" key="1">
    <source>
        <dbReference type="ARBA" id="ARBA00009347"/>
    </source>
</evidence>
<dbReference type="InterPro" id="IPR009075">
    <property type="entry name" value="AcylCo_DH/oxidase_C"/>
</dbReference>
<keyword evidence="6" id="KW-1185">Reference proteome</keyword>
<accession>A0ABP9JL17</accession>
<dbReference type="InterPro" id="IPR036250">
    <property type="entry name" value="AcylCo_DH-like_C"/>
</dbReference>
<evidence type="ECO:0000256" key="2">
    <source>
        <dbReference type="ARBA" id="ARBA00022630"/>
    </source>
</evidence>
<protein>
    <submittedName>
        <fullName evidence="5">Acyl-CoA dehydrogenase family protein</fullName>
    </submittedName>
</protein>
<dbReference type="EMBL" id="BAABIW010000026">
    <property type="protein sequence ID" value="GAA5034934.1"/>
    <property type="molecule type" value="Genomic_DNA"/>
</dbReference>
<dbReference type="InterPro" id="IPR009100">
    <property type="entry name" value="AcylCoA_DH/oxidase_NM_dom_sf"/>
</dbReference>
<keyword evidence="2" id="KW-0285">Flavoprotein</keyword>
<comment type="caution">
    <text evidence="5">The sequence shown here is derived from an EMBL/GenBank/DDBJ whole genome shotgun (WGS) entry which is preliminary data.</text>
</comment>
<dbReference type="SUPFAM" id="SSF47203">
    <property type="entry name" value="Acyl-CoA dehydrogenase C-terminal domain-like"/>
    <property type="match status" value="1"/>
</dbReference>
<dbReference type="Pfam" id="PF00441">
    <property type="entry name" value="Acyl-CoA_dh_1"/>
    <property type="match status" value="1"/>
</dbReference>
<reference evidence="6" key="1">
    <citation type="journal article" date="2019" name="Int. J. Syst. Evol. Microbiol.">
        <title>The Global Catalogue of Microorganisms (GCM) 10K type strain sequencing project: providing services to taxonomists for standard genome sequencing and annotation.</title>
        <authorList>
            <consortium name="The Broad Institute Genomics Platform"/>
            <consortium name="The Broad Institute Genome Sequencing Center for Infectious Disease"/>
            <person name="Wu L."/>
            <person name="Ma J."/>
        </authorList>
    </citation>
    <scope>NUCLEOTIDE SEQUENCE [LARGE SCALE GENOMIC DNA]</scope>
    <source>
        <strain evidence="6">JCM 17687</strain>
    </source>
</reference>
<evidence type="ECO:0000259" key="4">
    <source>
        <dbReference type="Pfam" id="PF00441"/>
    </source>
</evidence>
<keyword evidence="3" id="KW-0274">FAD</keyword>
<feature type="domain" description="Acyl-CoA dehydrogenase/oxidase C-terminal" evidence="4">
    <location>
        <begin position="210"/>
        <end position="308"/>
    </location>
</feature>
<organism evidence="5 6">
    <name type="scientific">Terrabacter aeriphilus</name>
    <dbReference type="NCBI Taxonomy" id="515662"/>
    <lineage>
        <taxon>Bacteria</taxon>
        <taxon>Bacillati</taxon>
        <taxon>Actinomycetota</taxon>
        <taxon>Actinomycetes</taxon>
        <taxon>Micrococcales</taxon>
        <taxon>Intrasporangiaceae</taxon>
        <taxon>Terrabacter</taxon>
    </lineage>
</organism>
<evidence type="ECO:0000313" key="5">
    <source>
        <dbReference type="EMBL" id="GAA5034934.1"/>
    </source>
</evidence>
<dbReference type="InterPro" id="IPR046373">
    <property type="entry name" value="Acyl-CoA_Oxase/DH_mid-dom_sf"/>
</dbReference>
<dbReference type="Proteomes" id="UP001500427">
    <property type="component" value="Unassembled WGS sequence"/>
</dbReference>
<dbReference type="RefSeq" id="WP_345508929.1">
    <property type="nucleotide sequence ID" value="NZ_BAABIW010000026.1"/>
</dbReference>
<dbReference type="SUPFAM" id="SSF56645">
    <property type="entry name" value="Acyl-CoA dehydrogenase NM domain-like"/>
    <property type="match status" value="1"/>
</dbReference>
<gene>
    <name evidence="5" type="ORF">GCM10023258_36280</name>
</gene>
<proteinExistence type="inferred from homology"/>
<name>A0ABP9JL17_9MICO</name>
<evidence type="ECO:0000256" key="3">
    <source>
        <dbReference type="ARBA" id="ARBA00022827"/>
    </source>
</evidence>
<sequence>MTPTPPDAPARPVWLGLDTAPDGSVAELAHDLTADADPLAALALVRRHADAFPLPGRGSTLQLWEALATVAATSLTAARAVEPHLDARAILAEARDAGHEVADGDAGGATWGVFAAEGPGVRLEARDDGGTVRLHGTKPWCSLAGRLSHALVTAWDGPTRRLYAVRLGRERGVTVAPAAWHARGLPDVPSGPVTFDGTEATPVGEQGWYLERPGFAWGGMGVAAVWFGGAVGVARRLLRQGREPDQIAQQHLGAVDAALWAARSTLVTAAAEIDGGRASGAAGAALALRVRHVVAETGEEVLRLVGHATGPAPLALEADHAARVADLTLYLRQEHAERDEAALGKLLLETGDGSAW</sequence>